<organism evidence="2">
    <name type="scientific">mine drainage metagenome</name>
    <dbReference type="NCBI Taxonomy" id="410659"/>
    <lineage>
        <taxon>unclassified sequences</taxon>
        <taxon>metagenomes</taxon>
        <taxon>ecological metagenomes</taxon>
    </lineage>
</organism>
<dbReference type="InterPro" id="IPR037401">
    <property type="entry name" value="SnoaL-like"/>
</dbReference>
<gene>
    <name evidence="2" type="ORF">GALL_547140</name>
</gene>
<sequence>MSPLFSIDRRALLAAAGAAGVVAASPALSQEPSMSRLYPTLLAILDAWHHQDVEGVLVHVTDDIIWRNSSGFAPAIRGKAAMRAALQGMAPVIKTNKWRIFDYAESQDRLFMEGVDEFWLTTGQHVAIPYAGSLQFRGPLICEWREYFDGRISAAMKAGQPMSAAVQEMISRPEARRRGVLRPSVAANDGHDL</sequence>
<dbReference type="SUPFAM" id="SSF54427">
    <property type="entry name" value="NTF2-like"/>
    <property type="match status" value="1"/>
</dbReference>
<keyword evidence="2" id="KW-0378">Hydrolase</keyword>
<name>A0A1J5NWZ1_9ZZZZ</name>
<protein>
    <submittedName>
        <fullName evidence="2">Limonene-1,2-epoxide hydrolase catalytic domain</fullName>
    </submittedName>
</protein>
<dbReference type="InterPro" id="IPR032710">
    <property type="entry name" value="NTF2-like_dom_sf"/>
</dbReference>
<comment type="caution">
    <text evidence="2">The sequence shown here is derived from an EMBL/GenBank/DDBJ whole genome shotgun (WGS) entry which is preliminary data.</text>
</comment>
<feature type="domain" description="SnoaL-like" evidence="1">
    <location>
        <begin position="43"/>
        <end position="144"/>
    </location>
</feature>
<dbReference type="InterPro" id="IPR006311">
    <property type="entry name" value="TAT_signal"/>
</dbReference>
<dbReference type="Gene3D" id="3.10.450.50">
    <property type="match status" value="1"/>
</dbReference>
<reference evidence="2" key="1">
    <citation type="submission" date="2016-10" db="EMBL/GenBank/DDBJ databases">
        <title>Sequence of Gallionella enrichment culture.</title>
        <authorList>
            <person name="Poehlein A."/>
            <person name="Muehling M."/>
            <person name="Daniel R."/>
        </authorList>
    </citation>
    <scope>NUCLEOTIDE SEQUENCE</scope>
</reference>
<dbReference type="AlphaFoldDB" id="A0A1J5NWZ1"/>
<dbReference type="Pfam" id="PF12680">
    <property type="entry name" value="SnoaL_2"/>
    <property type="match status" value="1"/>
</dbReference>
<dbReference type="GO" id="GO:0016787">
    <property type="term" value="F:hydrolase activity"/>
    <property type="evidence" value="ECO:0007669"/>
    <property type="project" value="UniProtKB-KW"/>
</dbReference>
<evidence type="ECO:0000259" key="1">
    <source>
        <dbReference type="Pfam" id="PF12680"/>
    </source>
</evidence>
<dbReference type="EMBL" id="MLJW01008732">
    <property type="protein sequence ID" value="OIQ63745.1"/>
    <property type="molecule type" value="Genomic_DNA"/>
</dbReference>
<accession>A0A1J5NWZ1</accession>
<evidence type="ECO:0000313" key="2">
    <source>
        <dbReference type="EMBL" id="OIQ63745.1"/>
    </source>
</evidence>
<proteinExistence type="predicted"/>
<dbReference type="PROSITE" id="PS51318">
    <property type="entry name" value="TAT"/>
    <property type="match status" value="1"/>
</dbReference>